<gene>
    <name evidence="10" type="ORF">BGLCM_1469</name>
    <name evidence="9" type="ORF">BIFGAL_02595</name>
</gene>
<name>D1NS41_9BIFI</name>
<dbReference type="PANTHER" id="PTHR30480:SF13">
    <property type="entry name" value="BETA-HEXOSAMINIDASE"/>
    <property type="match status" value="1"/>
</dbReference>
<reference evidence="10 12" key="2">
    <citation type="submission" date="2014-03" db="EMBL/GenBank/DDBJ databases">
        <title>Genomics of Bifidobacteria.</title>
        <authorList>
            <person name="Ventura M."/>
            <person name="Milani C."/>
            <person name="Lugli G.A."/>
        </authorList>
    </citation>
    <scope>NUCLEOTIDE SEQUENCE [LARGE SCALE GENOMIC DNA]</scope>
    <source>
        <strain evidence="10 12">LMG 11596</strain>
    </source>
</reference>
<evidence type="ECO:0000256" key="2">
    <source>
        <dbReference type="ARBA" id="ARBA00005336"/>
    </source>
</evidence>
<dbReference type="STRING" id="561180.BIFGAL_02595"/>
<dbReference type="InterPro" id="IPR001764">
    <property type="entry name" value="Glyco_hydro_3_N"/>
</dbReference>
<organism evidence="9 11">
    <name type="scientific">Bifidobacterium gallicum DSM 20093 = LMG 11596</name>
    <dbReference type="NCBI Taxonomy" id="561180"/>
    <lineage>
        <taxon>Bacteria</taxon>
        <taxon>Bacillati</taxon>
        <taxon>Actinomycetota</taxon>
        <taxon>Actinomycetes</taxon>
        <taxon>Bifidobacteriales</taxon>
        <taxon>Bifidobacteriaceae</taxon>
        <taxon>Bifidobacterium</taxon>
    </lineage>
</organism>
<comment type="similarity">
    <text evidence="2">Belongs to the glycosyl hydrolase 3 family.</text>
</comment>
<feature type="compositionally biased region" description="Basic and acidic residues" evidence="6">
    <location>
        <begin position="1"/>
        <end position="12"/>
    </location>
</feature>
<dbReference type="SUPFAM" id="SSF51445">
    <property type="entry name" value="(Trans)glycosidases"/>
    <property type="match status" value="1"/>
</dbReference>
<dbReference type="Proteomes" id="UP000003656">
    <property type="component" value="Unassembled WGS sequence"/>
</dbReference>
<dbReference type="GO" id="GO:0004563">
    <property type="term" value="F:beta-N-acetylhexosaminidase activity"/>
    <property type="evidence" value="ECO:0007669"/>
    <property type="project" value="UniProtKB-EC"/>
</dbReference>
<evidence type="ECO:0000256" key="5">
    <source>
        <dbReference type="ARBA" id="ARBA00023295"/>
    </source>
</evidence>
<dbReference type="InterPro" id="IPR017853">
    <property type="entry name" value="GH"/>
</dbReference>
<dbReference type="eggNOG" id="COG1472">
    <property type="taxonomic scope" value="Bacteria"/>
</dbReference>
<keyword evidence="7" id="KW-1133">Transmembrane helix</keyword>
<dbReference type="InterPro" id="IPR050226">
    <property type="entry name" value="NagZ_Beta-hexosaminidase"/>
</dbReference>
<evidence type="ECO:0000313" key="12">
    <source>
        <dbReference type="Proteomes" id="UP000029074"/>
    </source>
</evidence>
<comment type="catalytic activity">
    <reaction evidence="1">
        <text>Hydrolysis of terminal non-reducing N-acetyl-D-hexosamine residues in N-acetyl-beta-D-hexosaminides.</text>
        <dbReference type="EC" id="3.2.1.52"/>
    </reaction>
</comment>
<dbReference type="GO" id="GO:0005975">
    <property type="term" value="P:carbohydrate metabolic process"/>
    <property type="evidence" value="ECO:0007669"/>
    <property type="project" value="InterPro"/>
</dbReference>
<evidence type="ECO:0000313" key="11">
    <source>
        <dbReference type="Proteomes" id="UP000003656"/>
    </source>
</evidence>
<proteinExistence type="inferred from homology"/>
<reference evidence="9 11" key="1">
    <citation type="submission" date="2009-11" db="EMBL/GenBank/DDBJ databases">
        <authorList>
            <person name="Weinstock G."/>
            <person name="Sodergren E."/>
            <person name="Clifton S."/>
            <person name="Fulton L."/>
            <person name="Fulton B."/>
            <person name="Courtney L."/>
            <person name="Fronick C."/>
            <person name="Harrison M."/>
            <person name="Strong C."/>
            <person name="Farmer C."/>
            <person name="Delahaunty K."/>
            <person name="Markovic C."/>
            <person name="Hall O."/>
            <person name="Minx P."/>
            <person name="Tomlinson C."/>
            <person name="Mitreva M."/>
            <person name="Nelson J."/>
            <person name="Hou S."/>
            <person name="Wollam A."/>
            <person name="Pepin K.H."/>
            <person name="Johnson M."/>
            <person name="Bhonagiri V."/>
            <person name="Nash W.E."/>
            <person name="Warren W."/>
            <person name="Chinwalla A."/>
            <person name="Mardis E.R."/>
            <person name="Wilson R.K."/>
        </authorList>
    </citation>
    <scope>NUCLEOTIDE SEQUENCE [LARGE SCALE GENOMIC DNA]</scope>
    <source>
        <strain evidence="9 11">DSM 20093</strain>
    </source>
</reference>
<keyword evidence="12" id="KW-1185">Reference proteome</keyword>
<dbReference type="OrthoDB" id="9805821at2"/>
<dbReference type="EMBL" id="JGYW01000011">
    <property type="protein sequence ID" value="KFI57225.1"/>
    <property type="molecule type" value="Genomic_DNA"/>
</dbReference>
<protein>
    <recommendedName>
        <fullName evidence="3">beta-N-acetylhexosaminidase</fullName>
        <ecNumber evidence="3">3.2.1.52</ecNumber>
    </recommendedName>
</protein>
<evidence type="ECO:0000256" key="3">
    <source>
        <dbReference type="ARBA" id="ARBA00012663"/>
    </source>
</evidence>
<evidence type="ECO:0000313" key="10">
    <source>
        <dbReference type="EMBL" id="KFI57225.1"/>
    </source>
</evidence>
<feature type="region of interest" description="Disordered" evidence="6">
    <location>
        <begin position="113"/>
        <end position="165"/>
    </location>
</feature>
<accession>D1NS41</accession>
<feature type="compositionally biased region" description="Low complexity" evidence="6">
    <location>
        <begin position="42"/>
        <end position="53"/>
    </location>
</feature>
<evidence type="ECO:0000313" key="9">
    <source>
        <dbReference type="EMBL" id="EFA23493.1"/>
    </source>
</evidence>
<dbReference type="EMBL" id="ABXB03000001">
    <property type="protein sequence ID" value="EFA23493.1"/>
    <property type="molecule type" value="Genomic_DNA"/>
</dbReference>
<evidence type="ECO:0000256" key="4">
    <source>
        <dbReference type="ARBA" id="ARBA00022801"/>
    </source>
</evidence>
<feature type="compositionally biased region" description="Low complexity" evidence="6">
    <location>
        <begin position="149"/>
        <end position="163"/>
    </location>
</feature>
<feature type="compositionally biased region" description="Low complexity" evidence="6">
    <location>
        <begin position="123"/>
        <end position="135"/>
    </location>
</feature>
<dbReference type="InterPro" id="IPR036962">
    <property type="entry name" value="Glyco_hydro_3_N_sf"/>
</dbReference>
<comment type="caution">
    <text evidence="9">The sequence shown here is derived from an EMBL/GenBank/DDBJ whole genome shotgun (WGS) entry which is preliminary data.</text>
</comment>
<keyword evidence="7" id="KW-0812">Transmembrane</keyword>
<feature type="domain" description="Glycoside hydrolase family 3 N-terminal" evidence="8">
    <location>
        <begin position="169"/>
        <end position="492"/>
    </location>
</feature>
<dbReference type="RefSeq" id="WP_006293975.1">
    <property type="nucleotide sequence ID" value="NZ_ABXB03000001.1"/>
</dbReference>
<dbReference type="Pfam" id="PF00933">
    <property type="entry name" value="Glyco_hydro_3"/>
    <property type="match status" value="1"/>
</dbReference>
<evidence type="ECO:0000256" key="7">
    <source>
        <dbReference type="SAM" id="Phobius"/>
    </source>
</evidence>
<feature type="compositionally biased region" description="Basic and acidic residues" evidence="6">
    <location>
        <begin position="136"/>
        <end position="147"/>
    </location>
</feature>
<evidence type="ECO:0000256" key="1">
    <source>
        <dbReference type="ARBA" id="ARBA00001231"/>
    </source>
</evidence>
<evidence type="ECO:0000259" key="8">
    <source>
        <dbReference type="Pfam" id="PF00933"/>
    </source>
</evidence>
<feature type="region of interest" description="Disordered" evidence="6">
    <location>
        <begin position="1"/>
        <end position="59"/>
    </location>
</feature>
<sequence>MTSDNEHEHDTTQDTPAQPDGSHGVNHDDSRGSGNGRGNGSAGRNSSSNGDSNSNEHHDHHHWLHDLTNKHNPIRIVVIVLIWIIVIASLGLFGWITFEPNLPASGLKQQNMVSANGNGYTDAQASPQPSSSSSPQDKKHESLKEELEATPTTTTPQQQAQQAVEHMSLEEQAGQLVMAPLTAGTEPSTLEPMIKDRHLGSILLLGNWDSGIAGVRQATTTLQQYVNDNIPMFIATDQEGGAVQHLTGSGFTTIPSARQQGQMSDDKLMTSAEQWGQQLRQAGVNIDLAPSLDTVVIDRSSNAPIGALDRDFGLSAKGNAQHGIAFVEGMRKADVGATIKHYPGLGAVTGNTDFTADGTVDTVTDVNSIQLQAFNNAIAQVNPAMVMISLGIYENLDPNVPAAFSSYIINTVLRDSTGYDGVVISDSLSAQAVKGYVPADLGTKFIQAGGDIVCLSDLSMVGPVLDGIVYQAQNSPDFANLVKASAKRVLTLKYEMHLIEKN</sequence>
<keyword evidence="5 10" id="KW-0326">Glycosidase</keyword>
<keyword evidence="7" id="KW-0472">Membrane</keyword>
<dbReference type="Gene3D" id="3.20.20.300">
    <property type="entry name" value="Glycoside hydrolase, family 3, N-terminal domain"/>
    <property type="match status" value="1"/>
</dbReference>
<dbReference type="PANTHER" id="PTHR30480">
    <property type="entry name" value="BETA-HEXOSAMINIDASE-RELATED"/>
    <property type="match status" value="1"/>
</dbReference>
<evidence type="ECO:0000256" key="6">
    <source>
        <dbReference type="SAM" id="MobiDB-lite"/>
    </source>
</evidence>
<dbReference type="AlphaFoldDB" id="D1NS41"/>
<keyword evidence="4 9" id="KW-0378">Hydrolase</keyword>
<dbReference type="Proteomes" id="UP000029074">
    <property type="component" value="Unassembled WGS sequence"/>
</dbReference>
<dbReference type="GO" id="GO:0009254">
    <property type="term" value="P:peptidoglycan turnover"/>
    <property type="evidence" value="ECO:0007669"/>
    <property type="project" value="TreeGrafter"/>
</dbReference>
<dbReference type="EC" id="3.2.1.52" evidence="3"/>
<feature type="transmembrane region" description="Helical" evidence="7">
    <location>
        <begin position="76"/>
        <end position="98"/>
    </location>
</feature>